<organism evidence="8 9">
    <name type="scientific">Halorutilus salinus</name>
    <dbReference type="NCBI Taxonomy" id="2487751"/>
    <lineage>
        <taxon>Archaea</taxon>
        <taxon>Methanobacteriati</taxon>
        <taxon>Methanobacteriota</taxon>
        <taxon>Stenosarchaea group</taxon>
        <taxon>Halobacteria</taxon>
        <taxon>Halorutilales</taxon>
        <taxon>Halorutilaceae</taxon>
        <taxon>Halorutilus</taxon>
    </lineage>
</organism>
<comment type="caution">
    <text evidence="8">The sequence shown here is derived from an EMBL/GenBank/DDBJ whole genome shotgun (WGS) entry which is preliminary data.</text>
</comment>
<keyword evidence="2" id="KW-1003">Cell membrane</keyword>
<dbReference type="SUPFAM" id="SSF82866">
    <property type="entry name" value="Multidrug efflux transporter AcrB transmembrane domain"/>
    <property type="match status" value="2"/>
</dbReference>
<evidence type="ECO:0000256" key="3">
    <source>
        <dbReference type="ARBA" id="ARBA00022692"/>
    </source>
</evidence>
<keyword evidence="5 6" id="KW-0472">Membrane</keyword>
<feature type="transmembrane region" description="Helical" evidence="6">
    <location>
        <begin position="280"/>
        <end position="306"/>
    </location>
</feature>
<feature type="transmembrane region" description="Helical" evidence="6">
    <location>
        <begin position="627"/>
        <end position="648"/>
    </location>
</feature>
<keyword evidence="4 6" id="KW-1133">Transmembrane helix</keyword>
<dbReference type="PANTHER" id="PTHR33406">
    <property type="entry name" value="MEMBRANE PROTEIN MJ1562-RELATED"/>
    <property type="match status" value="1"/>
</dbReference>
<reference evidence="8" key="1">
    <citation type="submission" date="2022-09" db="EMBL/GenBank/DDBJ databases">
        <title>Haloadaptaus new haloarchaeum isolated from saline soil.</title>
        <authorList>
            <person name="Duran-Viseras A."/>
            <person name="Sanchez-Porro C."/>
            <person name="Ventosa A."/>
        </authorList>
    </citation>
    <scope>NUCLEOTIDE SEQUENCE</scope>
    <source>
        <strain evidence="8">F3-133</strain>
    </source>
</reference>
<evidence type="ECO:0000259" key="7">
    <source>
        <dbReference type="PROSITE" id="PS50156"/>
    </source>
</evidence>
<feature type="domain" description="SSD" evidence="7">
    <location>
        <begin position="213"/>
        <end position="341"/>
    </location>
</feature>
<dbReference type="InterPro" id="IPR004869">
    <property type="entry name" value="MMPL_dom"/>
</dbReference>
<protein>
    <submittedName>
        <fullName evidence="8">RND family transporter</fullName>
    </submittedName>
</protein>
<dbReference type="RefSeq" id="WP_266086746.1">
    <property type="nucleotide sequence ID" value="NZ_RKLV01000005.1"/>
</dbReference>
<accession>A0A9Q4C5S2</accession>
<feature type="transmembrane region" description="Helical" evidence="6">
    <location>
        <begin position="190"/>
        <end position="208"/>
    </location>
</feature>
<evidence type="ECO:0000256" key="4">
    <source>
        <dbReference type="ARBA" id="ARBA00022989"/>
    </source>
</evidence>
<evidence type="ECO:0000313" key="9">
    <source>
        <dbReference type="Proteomes" id="UP001149411"/>
    </source>
</evidence>
<evidence type="ECO:0000256" key="5">
    <source>
        <dbReference type="ARBA" id="ARBA00023136"/>
    </source>
</evidence>
<dbReference type="InterPro" id="IPR050545">
    <property type="entry name" value="Mycobact_MmpL"/>
</dbReference>
<feature type="transmembrane region" description="Helical" evidence="6">
    <location>
        <begin position="312"/>
        <end position="336"/>
    </location>
</feature>
<evidence type="ECO:0000313" key="8">
    <source>
        <dbReference type="EMBL" id="MCX2818904.1"/>
    </source>
</evidence>
<evidence type="ECO:0000256" key="6">
    <source>
        <dbReference type="SAM" id="Phobius"/>
    </source>
</evidence>
<keyword evidence="3 6" id="KW-0812">Transmembrane</keyword>
<dbReference type="PANTHER" id="PTHR33406:SF13">
    <property type="entry name" value="MEMBRANE PROTEIN YDFJ"/>
    <property type="match status" value="1"/>
</dbReference>
<dbReference type="PRINTS" id="PR00173">
    <property type="entry name" value="EDTRNSPORT"/>
</dbReference>
<dbReference type="EMBL" id="RKLV01000005">
    <property type="protein sequence ID" value="MCX2818904.1"/>
    <property type="molecule type" value="Genomic_DNA"/>
</dbReference>
<name>A0A9Q4C5S2_9EURY</name>
<feature type="domain" description="SSD" evidence="7">
    <location>
        <begin position="635"/>
        <end position="726"/>
    </location>
</feature>
<dbReference type="NCBIfam" id="TIGR00921">
    <property type="entry name" value="2A067"/>
    <property type="match status" value="1"/>
</dbReference>
<dbReference type="Pfam" id="PF03176">
    <property type="entry name" value="MMPL"/>
    <property type="match status" value="2"/>
</dbReference>
<evidence type="ECO:0000256" key="2">
    <source>
        <dbReference type="ARBA" id="ARBA00022475"/>
    </source>
</evidence>
<dbReference type="InterPro" id="IPR000731">
    <property type="entry name" value="SSD"/>
</dbReference>
<feature type="transmembrane region" description="Helical" evidence="6">
    <location>
        <begin position="215"/>
        <end position="235"/>
    </location>
</feature>
<keyword evidence="9" id="KW-1185">Reference proteome</keyword>
<dbReference type="Gene3D" id="1.20.1640.10">
    <property type="entry name" value="Multidrug efflux transporter AcrB transmembrane domain"/>
    <property type="match status" value="2"/>
</dbReference>
<dbReference type="AlphaFoldDB" id="A0A9Q4C5S2"/>
<gene>
    <name evidence="8" type="ORF">EGH25_06020</name>
</gene>
<sequence length="749" mass="79652">MERLREAFTAVGRTVAEHPGTTLGVAFVLILVSVGGAANITSVTGNEAFVSEDPTLNTYQESFDRKTIAVLVDGDVTDPATLTAVDRFDRRISEVENVRAVATPADEVRAAYARVPGSSARIREVIDPSSTTVVSVVLEADLSQGEQRDVYEAAVDAKDWASFPAGVDVVVTGQPAFTSQLNRLIGQSTSSLLGLAVGLMILALFFLFRGVRLRLLPIVAVFVGVIYTFGAMGFTGVPNSTLTSAVFPILIGLGIDYSVQFHQRYEEELEDKPPRDALPAAVGGIGPPVLIAMLAAALGFGATWLSTIGVPAFVWFAQTSIFGVFLTFLTAIIVLLPALTLYVRYRGDGEEDNDDGDEIRKDDDGEVGTAGRALGAGSRKLAEHPAPVILLAGIVMVGGMYASTTLDTLADPEEFVPDDLPALLDLQQFRDETGGGSANRYDMLVTGGDLRNPETLSWMEEFRDVVTEAGSVTGVESPATLVKANNGGEIPATTAGVEAVLAELPRTQTARFYSDGYTRMTVLGERGLSTGKVISLTENVDEAVETSRPPPGVDAELTGTNVIAPGSTVEQIESRNGITALGVLFVFVLLLLYYRHPVKSVAPLIPMLFVVGWQNVYMYIFEISVSPLGASLGALSVGIGAEYTIIVMERYYEEREKGVAPLDAVETAGQRVGKAISVSGMTTVFGFSALTLSPFPILGDFGYLTVGVIFLTLIAALTTLPPVLIVMDSLKADTLNRLRAKEASAEPSE</sequence>
<evidence type="ECO:0000256" key="1">
    <source>
        <dbReference type="ARBA" id="ARBA00004651"/>
    </source>
</evidence>
<dbReference type="Proteomes" id="UP001149411">
    <property type="component" value="Unassembled WGS sequence"/>
</dbReference>
<feature type="transmembrane region" description="Helical" evidence="6">
    <location>
        <begin position="577"/>
        <end position="594"/>
    </location>
</feature>
<dbReference type="PROSITE" id="PS50156">
    <property type="entry name" value="SSD"/>
    <property type="match status" value="2"/>
</dbReference>
<feature type="transmembrane region" description="Helical" evidence="6">
    <location>
        <begin position="241"/>
        <end position="259"/>
    </location>
</feature>
<dbReference type="GO" id="GO:0005886">
    <property type="term" value="C:plasma membrane"/>
    <property type="evidence" value="ECO:0007669"/>
    <property type="project" value="UniProtKB-SubCell"/>
</dbReference>
<feature type="transmembrane region" description="Helical" evidence="6">
    <location>
        <begin position="675"/>
        <end position="695"/>
    </location>
</feature>
<proteinExistence type="predicted"/>
<comment type="subcellular location">
    <subcellularLocation>
        <location evidence="1">Cell membrane</location>
        <topology evidence="1">Multi-pass membrane protein</topology>
    </subcellularLocation>
</comment>
<feature type="transmembrane region" description="Helical" evidence="6">
    <location>
        <begin position="701"/>
        <end position="727"/>
    </location>
</feature>